<dbReference type="InterPro" id="IPR050490">
    <property type="entry name" value="Bact_solute-bd_prot1"/>
</dbReference>
<dbReference type="RefSeq" id="WP_044297225.1">
    <property type="nucleotide sequence ID" value="NZ_JTGN01000016.1"/>
</dbReference>
<dbReference type="STRING" id="180332.GCA_000797495_02987"/>
<protein>
    <submittedName>
        <fullName evidence="3">Multiple sugar-binding protein</fullName>
    </submittedName>
</protein>
<organism evidence="3 4">
    <name type="scientific">Robinsoniella peoriensis</name>
    <dbReference type="NCBI Taxonomy" id="180332"/>
    <lineage>
        <taxon>Bacteria</taxon>
        <taxon>Bacillati</taxon>
        <taxon>Bacillota</taxon>
        <taxon>Clostridia</taxon>
        <taxon>Lachnospirales</taxon>
        <taxon>Lachnospiraceae</taxon>
        <taxon>Robinsoniella</taxon>
    </lineage>
</organism>
<proteinExistence type="predicted"/>
<evidence type="ECO:0000256" key="2">
    <source>
        <dbReference type="SAM" id="SignalP"/>
    </source>
</evidence>
<feature type="signal peptide" evidence="2">
    <location>
        <begin position="1"/>
        <end position="23"/>
    </location>
</feature>
<dbReference type="EMBL" id="QGQD01000118">
    <property type="protein sequence ID" value="TLC97550.1"/>
    <property type="molecule type" value="Genomic_DNA"/>
</dbReference>
<keyword evidence="2" id="KW-0732">Signal</keyword>
<keyword evidence="4" id="KW-1185">Reference proteome</keyword>
<name>A0A4U8PZ00_9FIRM</name>
<gene>
    <name evidence="3" type="primary">msmE_45</name>
    <name evidence="3" type="ORF">DSM106044_05630</name>
</gene>
<dbReference type="Proteomes" id="UP000306509">
    <property type="component" value="Unassembled WGS sequence"/>
</dbReference>
<feature type="chain" id="PRO_5038787087" evidence="2">
    <location>
        <begin position="24"/>
        <end position="468"/>
    </location>
</feature>
<reference evidence="3 4" key="1">
    <citation type="journal article" date="2019" name="Anaerobe">
        <title>Detection of Robinsoniella peoriensis in multiple bone samples of a trauma patient.</title>
        <authorList>
            <person name="Schrottner P."/>
            <person name="Hartwich K."/>
            <person name="Bunk B."/>
            <person name="Schober I."/>
            <person name="Helbig S."/>
            <person name="Rudolph W.W."/>
            <person name="Gunzer F."/>
        </authorList>
    </citation>
    <scope>NUCLEOTIDE SEQUENCE [LARGE SCALE GENOMIC DNA]</scope>
    <source>
        <strain evidence="3 4">DSM 106044</strain>
    </source>
</reference>
<dbReference type="AlphaFoldDB" id="A0A4U8PZ00"/>
<dbReference type="SUPFAM" id="SSF53850">
    <property type="entry name" value="Periplasmic binding protein-like II"/>
    <property type="match status" value="1"/>
</dbReference>
<comment type="caution">
    <text evidence="3">The sequence shown here is derived from an EMBL/GenBank/DDBJ whole genome shotgun (WGS) entry which is preliminary data.</text>
</comment>
<accession>A0A4U8PZ00</accession>
<feature type="region of interest" description="Disordered" evidence="1">
    <location>
        <begin position="24"/>
        <end position="67"/>
    </location>
</feature>
<evidence type="ECO:0000256" key="1">
    <source>
        <dbReference type="SAM" id="MobiDB-lite"/>
    </source>
</evidence>
<dbReference type="Gene3D" id="3.40.190.10">
    <property type="entry name" value="Periplasmic binding protein-like II"/>
    <property type="match status" value="2"/>
</dbReference>
<dbReference type="PANTHER" id="PTHR43649">
    <property type="entry name" value="ARABINOSE-BINDING PROTEIN-RELATED"/>
    <property type="match status" value="1"/>
</dbReference>
<evidence type="ECO:0000313" key="3">
    <source>
        <dbReference type="EMBL" id="TLC97550.1"/>
    </source>
</evidence>
<evidence type="ECO:0000313" key="4">
    <source>
        <dbReference type="Proteomes" id="UP000306509"/>
    </source>
</evidence>
<dbReference type="Pfam" id="PF01547">
    <property type="entry name" value="SBP_bac_1"/>
    <property type="match status" value="1"/>
</dbReference>
<sequence length="468" mass="50645" precursor="true">MRGKKFLAAVLGISMLVSMCSGCGENESAKTTGNSEKTTNKESAKTDSPSEETAKADSTNGETPVAGALPYEGVTITFAKDTDSSSEGVEAVIALAKEKLGLNVELELIPGGAEGDNLIRTRLASGDMPDLQSYNSGSLFYALNPEEYFMDLTGEPFIDTLDENFVKSTSVNGKPYGIPLFASQAGAIVYYKPIYEELNLEIPKTWDEFLKNCEKIKQSGKVAMIGTCADSWTAQLIFFGDNYNALKKVPDFPEKFDAGEMKFATTPAMVESFDKYADLIGYYNEDYLAATYNDGCDMIATGQGAHWPALTQVLGNIANLYPDAIDDIGVFGIPGDDPNDVGLTLWMPNGVYANKNTEHPEAVKAFMELYVSKDGLDAYCGKELPNGPVVVKDYVMPDNTYPAVKDDMMAYLNAGKTSPVLDNLVKVKGLECPTICVECTTGELTGEEAAAAYDEDCKKQAIQMGLDW</sequence>
<dbReference type="InterPro" id="IPR006059">
    <property type="entry name" value="SBP"/>
</dbReference>